<keyword evidence="3 4" id="KW-0658">Purine biosynthesis</keyword>
<feature type="domain" description="Formyl transferase N-terminal" evidence="5">
    <location>
        <begin position="11"/>
        <end position="197"/>
    </location>
</feature>
<dbReference type="Gene3D" id="3.40.50.170">
    <property type="entry name" value="Formyl transferase, N-terminal domain"/>
    <property type="match status" value="1"/>
</dbReference>
<dbReference type="GO" id="GO:0004644">
    <property type="term" value="F:phosphoribosylglycinamide formyltransferase activity"/>
    <property type="evidence" value="ECO:0007669"/>
    <property type="project" value="UniProtKB-UniRule"/>
</dbReference>
<dbReference type="AlphaFoldDB" id="A0A1Q5PL73"/>
<feature type="binding site" evidence="4">
    <location>
        <position position="116"/>
    </location>
    <ligand>
        <name>(6R)-10-formyltetrahydrofolate</name>
        <dbReference type="ChEBI" id="CHEBI:195366"/>
    </ligand>
</feature>
<keyword evidence="2 4" id="KW-0808">Transferase</keyword>
<comment type="function">
    <text evidence="4">Catalyzes the transfer of a formyl group from 10-formyltetrahydrofolate to 5-phospho-ribosyl-glycinamide (GAR), producing 5-phospho-ribosyl-N-formylglycinamide (FGAR) and tetrahydrofolate.</text>
</comment>
<comment type="caution">
    <text evidence="6">The sequence shown here is derived from an EMBL/GenBank/DDBJ whole genome shotgun (WGS) entry which is preliminary data.</text>
</comment>
<dbReference type="UniPathway" id="UPA00074">
    <property type="reaction ID" value="UER00126"/>
</dbReference>
<dbReference type="EC" id="2.1.2.2" evidence="4"/>
<dbReference type="EMBL" id="MPDM01000007">
    <property type="protein sequence ID" value="OKL47383.1"/>
    <property type="molecule type" value="Genomic_DNA"/>
</dbReference>
<reference evidence="7" key="1">
    <citation type="submission" date="2016-11" db="EMBL/GenBank/DDBJ databases">
        <title>Actinomyces gypaetusis sp. nov. isolated from Gypaetus barbatus in Qinghai Tibet Plateau China.</title>
        <authorList>
            <person name="Meng X."/>
        </authorList>
    </citation>
    <scope>NUCLEOTIDE SEQUENCE [LARGE SCALE GENOMIC DNA]</scope>
    <source>
        <strain evidence="7">DSM 15383</strain>
    </source>
</reference>
<keyword evidence="7" id="KW-1185">Reference proteome</keyword>
<evidence type="ECO:0000256" key="4">
    <source>
        <dbReference type="HAMAP-Rule" id="MF_01930"/>
    </source>
</evidence>
<dbReference type="PANTHER" id="PTHR43369:SF2">
    <property type="entry name" value="PHOSPHORIBOSYLGLYCINAMIDE FORMYLTRANSFERASE"/>
    <property type="match status" value="1"/>
</dbReference>
<evidence type="ECO:0000256" key="3">
    <source>
        <dbReference type="ARBA" id="ARBA00022755"/>
    </source>
</evidence>
<feature type="active site" description="Proton donor" evidence="4">
    <location>
        <position position="118"/>
    </location>
</feature>
<dbReference type="NCBIfam" id="TIGR00639">
    <property type="entry name" value="PurN"/>
    <property type="match status" value="1"/>
</dbReference>
<feature type="binding site" evidence="4">
    <location>
        <begin position="20"/>
        <end position="22"/>
    </location>
    <ligand>
        <name>N(1)-(5-phospho-beta-D-ribosyl)glycinamide</name>
        <dbReference type="ChEBI" id="CHEBI:143788"/>
    </ligand>
</feature>
<comment type="pathway">
    <text evidence="1 4">Purine metabolism; IMP biosynthesis via de novo pathway; N(2)-formyl-N(1)-(5-phospho-D-ribosyl)glycinamide from N(1)-(5-phospho-D-ribosyl)glycinamide (10-formyl THF route): step 1/1.</text>
</comment>
<dbReference type="HAMAP" id="MF_01930">
    <property type="entry name" value="PurN"/>
    <property type="match status" value="1"/>
</dbReference>
<dbReference type="InterPro" id="IPR002376">
    <property type="entry name" value="Formyl_transf_N"/>
</dbReference>
<sequence>MRPVVAKKKARIAVLISGGGSNLQAILDAAANGSLSHGEVVLVVSSRDSAYGLERARLAGIPTAVIRSRDFASTADFDNALSKVIDDHQADLIVLAGYMSILSEGFVKRYPQRIVNIHPSLIPAFSGEGFYGLRVHEAALSAGVKVSGATVHYVNEVCDGGEILEQQTVRVFPDDSPQDLQQRVLTQVEHVIYPRVIEQLAKEIVGNSHDS</sequence>
<dbReference type="STRING" id="156892.BM477_06875"/>
<comment type="similarity">
    <text evidence="4">Belongs to the GART family.</text>
</comment>
<accession>A0A1Q5PL73</accession>
<proteinExistence type="inferred from homology"/>
<dbReference type="Proteomes" id="UP000186465">
    <property type="component" value="Unassembled WGS sequence"/>
</dbReference>
<evidence type="ECO:0000256" key="2">
    <source>
        <dbReference type="ARBA" id="ARBA00022679"/>
    </source>
</evidence>
<dbReference type="GO" id="GO:0006189">
    <property type="term" value="P:'de novo' IMP biosynthetic process"/>
    <property type="evidence" value="ECO:0007669"/>
    <property type="project" value="UniProtKB-UniRule"/>
</dbReference>
<evidence type="ECO:0000313" key="7">
    <source>
        <dbReference type="Proteomes" id="UP000186465"/>
    </source>
</evidence>
<dbReference type="CDD" id="cd08645">
    <property type="entry name" value="FMT_core_GART"/>
    <property type="match status" value="1"/>
</dbReference>
<feature type="site" description="Raises pKa of active site His" evidence="4">
    <location>
        <position position="159"/>
    </location>
</feature>
<comment type="caution">
    <text evidence="4">Lacks conserved residue(s) required for the propagation of feature annotation.</text>
</comment>
<name>A0A1Q5PL73_9ACTO</name>
<dbReference type="OrthoDB" id="9806170at2"/>
<gene>
    <name evidence="4" type="primary">purN</name>
    <name evidence="6" type="ORF">BM477_06875</name>
</gene>
<evidence type="ECO:0000313" key="6">
    <source>
        <dbReference type="EMBL" id="OKL47383.1"/>
    </source>
</evidence>
<evidence type="ECO:0000256" key="1">
    <source>
        <dbReference type="ARBA" id="ARBA00005054"/>
    </source>
</evidence>
<evidence type="ECO:0000259" key="5">
    <source>
        <dbReference type="Pfam" id="PF00551"/>
    </source>
</evidence>
<dbReference type="SUPFAM" id="SSF53328">
    <property type="entry name" value="Formyltransferase"/>
    <property type="match status" value="1"/>
</dbReference>
<protein>
    <recommendedName>
        <fullName evidence="4">Phosphoribosylglycinamide formyltransferase</fullName>
        <ecNumber evidence="4">2.1.2.2</ecNumber>
    </recommendedName>
    <alternativeName>
        <fullName evidence="4">5'-phosphoribosylglycinamide transformylase</fullName>
    </alternativeName>
    <alternativeName>
        <fullName evidence="4">GAR transformylase</fullName>
        <shortName evidence="4">GART</shortName>
    </alternativeName>
</protein>
<dbReference type="PANTHER" id="PTHR43369">
    <property type="entry name" value="PHOSPHORIBOSYLGLYCINAMIDE FORMYLTRANSFERASE"/>
    <property type="match status" value="1"/>
</dbReference>
<comment type="catalytic activity">
    <reaction evidence="4">
        <text>N(1)-(5-phospho-beta-D-ribosyl)glycinamide + (6R)-10-formyltetrahydrofolate = N(2)-formyl-N(1)-(5-phospho-beta-D-ribosyl)glycinamide + (6S)-5,6,7,8-tetrahydrofolate + H(+)</text>
        <dbReference type="Rhea" id="RHEA:15053"/>
        <dbReference type="ChEBI" id="CHEBI:15378"/>
        <dbReference type="ChEBI" id="CHEBI:57453"/>
        <dbReference type="ChEBI" id="CHEBI:143788"/>
        <dbReference type="ChEBI" id="CHEBI:147286"/>
        <dbReference type="ChEBI" id="CHEBI:195366"/>
        <dbReference type="EC" id="2.1.2.2"/>
    </reaction>
</comment>
<dbReference type="InterPro" id="IPR004607">
    <property type="entry name" value="GART"/>
</dbReference>
<dbReference type="InterPro" id="IPR036477">
    <property type="entry name" value="Formyl_transf_N_sf"/>
</dbReference>
<dbReference type="GO" id="GO:0005737">
    <property type="term" value="C:cytoplasm"/>
    <property type="evidence" value="ECO:0007669"/>
    <property type="project" value="TreeGrafter"/>
</dbReference>
<dbReference type="Pfam" id="PF00551">
    <property type="entry name" value="Formyl_trans_N"/>
    <property type="match status" value="1"/>
</dbReference>
<organism evidence="6 7">
    <name type="scientific">Boudabousia marimammalium</name>
    <dbReference type="NCBI Taxonomy" id="156892"/>
    <lineage>
        <taxon>Bacteria</taxon>
        <taxon>Bacillati</taxon>
        <taxon>Actinomycetota</taxon>
        <taxon>Actinomycetes</taxon>
        <taxon>Actinomycetales</taxon>
        <taxon>Actinomycetaceae</taxon>
        <taxon>Boudabousia</taxon>
    </lineage>
</organism>